<dbReference type="Proteomes" id="UP000218785">
    <property type="component" value="Chromosome"/>
</dbReference>
<dbReference type="KEGG" id="ttq:NIES37_11750"/>
<protein>
    <submittedName>
        <fullName evidence="2">Uncharacterized protein</fullName>
    </submittedName>
</protein>
<evidence type="ECO:0000313" key="2">
    <source>
        <dbReference type="EMBL" id="BAY97237.1"/>
    </source>
</evidence>
<reference evidence="2 3" key="1">
    <citation type="submission" date="2017-06" db="EMBL/GenBank/DDBJ databases">
        <title>Genome sequencing of cyanobaciteial culture collection at National Institute for Environmental Studies (NIES).</title>
        <authorList>
            <person name="Hirose Y."/>
            <person name="Shimura Y."/>
            <person name="Fujisawa T."/>
            <person name="Nakamura Y."/>
            <person name="Kawachi M."/>
        </authorList>
    </citation>
    <scope>NUCLEOTIDE SEQUENCE [LARGE SCALE GENOMIC DNA]</scope>
    <source>
        <strain evidence="2 3">NIES-37</strain>
    </source>
</reference>
<feature type="transmembrane region" description="Helical" evidence="1">
    <location>
        <begin position="104"/>
        <end position="122"/>
    </location>
</feature>
<organism evidence="2 3">
    <name type="scientific">Tolypothrix tenuis PCC 7101</name>
    <dbReference type="NCBI Taxonomy" id="231146"/>
    <lineage>
        <taxon>Bacteria</taxon>
        <taxon>Bacillati</taxon>
        <taxon>Cyanobacteriota</taxon>
        <taxon>Cyanophyceae</taxon>
        <taxon>Nostocales</taxon>
        <taxon>Tolypothrichaceae</taxon>
        <taxon>Tolypothrix</taxon>
    </lineage>
</organism>
<keyword evidence="3" id="KW-1185">Reference proteome</keyword>
<gene>
    <name evidence="2" type="ORF">NIES37_11750</name>
</gene>
<dbReference type="AlphaFoldDB" id="A0A1Z4MUX2"/>
<keyword evidence="1" id="KW-1133">Transmembrane helix</keyword>
<name>A0A1Z4MUX2_9CYAN</name>
<evidence type="ECO:0000313" key="3">
    <source>
        <dbReference type="Proteomes" id="UP000218785"/>
    </source>
</evidence>
<accession>A0A1Z4MUX2</accession>
<proteinExistence type="predicted"/>
<keyword evidence="1" id="KW-0472">Membrane</keyword>
<feature type="transmembrane region" description="Helical" evidence="1">
    <location>
        <begin position="41"/>
        <end position="61"/>
    </location>
</feature>
<feature type="transmembrane region" description="Helical" evidence="1">
    <location>
        <begin position="131"/>
        <end position="151"/>
    </location>
</feature>
<keyword evidence="1" id="KW-0812">Transmembrane</keyword>
<dbReference type="EMBL" id="AP018248">
    <property type="protein sequence ID" value="BAY97237.1"/>
    <property type="molecule type" value="Genomic_DNA"/>
</dbReference>
<dbReference type="RefSeq" id="WP_096574319.1">
    <property type="nucleotide sequence ID" value="NZ_CAWNJS010000001.1"/>
</dbReference>
<sequence length="157" mass="17750">MSRTRYRSQELQSEPLYSQIWETLKGFPRILAAGSNNPPTVYGPAAAAFLSVGIGCFTMMVTHHLSDTSKDIENMVWNLGSWIPGSHNPSKLWGNIGSYTGKETMLLIAWLVSWFILSVLWNNKKIQPRTIFFWMSTLIIAAAAMSWHPLFPYLPLS</sequence>
<evidence type="ECO:0000256" key="1">
    <source>
        <dbReference type="SAM" id="Phobius"/>
    </source>
</evidence>